<dbReference type="AlphaFoldDB" id="A0A420WDS0"/>
<evidence type="ECO:0000256" key="1">
    <source>
        <dbReference type="ARBA" id="ARBA00022737"/>
    </source>
</evidence>
<keyword evidence="1" id="KW-0677">Repeat</keyword>
<organism evidence="3 4">
    <name type="scientific">Litorimonas taeanensis</name>
    <dbReference type="NCBI Taxonomy" id="568099"/>
    <lineage>
        <taxon>Bacteria</taxon>
        <taxon>Pseudomonadati</taxon>
        <taxon>Pseudomonadota</taxon>
        <taxon>Alphaproteobacteria</taxon>
        <taxon>Maricaulales</taxon>
        <taxon>Robiginitomaculaceae</taxon>
    </lineage>
</organism>
<accession>A0A420WDS0</accession>
<keyword evidence="4" id="KW-1185">Reference proteome</keyword>
<evidence type="ECO:0000313" key="4">
    <source>
        <dbReference type="Proteomes" id="UP000282211"/>
    </source>
</evidence>
<dbReference type="RefSeq" id="WP_121101322.1">
    <property type="nucleotide sequence ID" value="NZ_RBII01000002.1"/>
</dbReference>
<dbReference type="InterPro" id="IPR050708">
    <property type="entry name" value="T6SS_VgrG/RHS"/>
</dbReference>
<dbReference type="OrthoDB" id="7632616at2"/>
<gene>
    <name evidence="3" type="ORF">DES40_1922</name>
</gene>
<dbReference type="PRINTS" id="PR00394">
    <property type="entry name" value="RHSPROTEIN"/>
</dbReference>
<sequence>MTDETIDARSAVKFTKTDAGEAVGWTTDIVGGVVGTSDKQGFDMTFPLNGATSLDYDYAGRVFAANTKIESRIEFYDAEGQRILDFDLNARGRIETVYRDGAVAASYTYDVFEQRIAKTATDNFGNVTDVHYHYDREGRLIGETSAATGEFLREYVWIGLTPIATYGENPTPGNGGPTVLHYLHADHLKRPAYASDVAGQVVWEGGITTPFGMQIETMGAVTQSLMFPGQYADEETGYYDNWHRTYDPILGRYLQSDPIGLAGGLNRYAYVGGNPVIFIDPDGLKEIGIRFGISGSLLAGGKFGIEISFDTKSKQFRFRGNYGGLIGLGGGFDSPFIFRNSYCAPVGWSSVAVSEINANISVVGVRKELSRVEVKTYGVKKRTGPQPLEYNFPWPSAKKDKKNKLKLKDAFKVRLPVYEIGNEHGFSSAPLFGSNTCGCEI</sequence>
<evidence type="ECO:0000313" key="3">
    <source>
        <dbReference type="EMBL" id="RKQ69136.1"/>
    </source>
</evidence>
<proteinExistence type="predicted"/>
<dbReference type="Gene3D" id="2.180.10.10">
    <property type="entry name" value="RHS repeat-associated core"/>
    <property type="match status" value="1"/>
</dbReference>
<dbReference type="PANTHER" id="PTHR32305:SF15">
    <property type="entry name" value="PROTEIN RHSA-RELATED"/>
    <property type="match status" value="1"/>
</dbReference>
<dbReference type="EMBL" id="RBII01000002">
    <property type="protein sequence ID" value="RKQ69136.1"/>
    <property type="molecule type" value="Genomic_DNA"/>
</dbReference>
<dbReference type="InterPro" id="IPR022385">
    <property type="entry name" value="Rhs_assc_core"/>
</dbReference>
<dbReference type="Proteomes" id="UP000282211">
    <property type="component" value="Unassembled WGS sequence"/>
</dbReference>
<evidence type="ECO:0000259" key="2">
    <source>
        <dbReference type="Pfam" id="PF25023"/>
    </source>
</evidence>
<protein>
    <submittedName>
        <fullName evidence="3">RHS repeat-associated protein</fullName>
    </submittedName>
</protein>
<name>A0A420WDS0_9PROT</name>
<feature type="domain" description="Teneurin-like YD-shell" evidence="2">
    <location>
        <begin position="52"/>
        <end position="257"/>
    </location>
</feature>
<dbReference type="InterPro" id="IPR056823">
    <property type="entry name" value="TEN-like_YD-shell"/>
</dbReference>
<dbReference type="PANTHER" id="PTHR32305">
    <property type="match status" value="1"/>
</dbReference>
<dbReference type="Pfam" id="PF25023">
    <property type="entry name" value="TEN_YD-shell"/>
    <property type="match status" value="1"/>
</dbReference>
<comment type="caution">
    <text evidence="3">The sequence shown here is derived from an EMBL/GenBank/DDBJ whole genome shotgun (WGS) entry which is preliminary data.</text>
</comment>
<reference evidence="3 4" key="1">
    <citation type="submission" date="2018-10" db="EMBL/GenBank/DDBJ databases">
        <title>Genomic Encyclopedia of Type Strains, Phase IV (KMG-IV): sequencing the most valuable type-strain genomes for metagenomic binning, comparative biology and taxonomic classification.</title>
        <authorList>
            <person name="Goeker M."/>
        </authorList>
    </citation>
    <scope>NUCLEOTIDE SEQUENCE [LARGE SCALE GENOMIC DNA]</scope>
    <source>
        <strain evidence="3 4">DSM 22008</strain>
    </source>
</reference>
<dbReference type="InParanoid" id="A0A420WDS0"/>
<dbReference type="NCBIfam" id="TIGR03696">
    <property type="entry name" value="Rhs_assc_core"/>
    <property type="match status" value="1"/>
</dbReference>